<keyword evidence="2" id="KW-1185">Reference proteome</keyword>
<name>A0A4Y2GDG7_ARAVE</name>
<dbReference type="Proteomes" id="UP000499080">
    <property type="component" value="Unassembled WGS sequence"/>
</dbReference>
<proteinExistence type="predicted"/>
<sequence length="114" mass="13062">MRTCSDYKLLSKIFMQFNPLIPKTIGIEVPQNTGASQFLFQRYPKFTSSLTTRNGNWHSRNYSKKTPYSPKPSARAILTKKACAEGVKSITLNDRGWKLHSDIQMIRTAAIFYL</sequence>
<evidence type="ECO:0000313" key="1">
    <source>
        <dbReference type="EMBL" id="GBM51421.1"/>
    </source>
</evidence>
<dbReference type="EMBL" id="BGPR01177415">
    <property type="protein sequence ID" value="GBM51421.1"/>
    <property type="molecule type" value="Genomic_DNA"/>
</dbReference>
<organism evidence="1 2">
    <name type="scientific">Araneus ventricosus</name>
    <name type="common">Orbweaver spider</name>
    <name type="synonym">Epeira ventricosa</name>
    <dbReference type="NCBI Taxonomy" id="182803"/>
    <lineage>
        <taxon>Eukaryota</taxon>
        <taxon>Metazoa</taxon>
        <taxon>Ecdysozoa</taxon>
        <taxon>Arthropoda</taxon>
        <taxon>Chelicerata</taxon>
        <taxon>Arachnida</taxon>
        <taxon>Araneae</taxon>
        <taxon>Araneomorphae</taxon>
        <taxon>Entelegynae</taxon>
        <taxon>Araneoidea</taxon>
        <taxon>Araneidae</taxon>
        <taxon>Araneus</taxon>
    </lineage>
</organism>
<reference evidence="1 2" key="1">
    <citation type="journal article" date="2019" name="Sci. Rep.">
        <title>Orb-weaving spider Araneus ventricosus genome elucidates the spidroin gene catalogue.</title>
        <authorList>
            <person name="Kono N."/>
            <person name="Nakamura H."/>
            <person name="Ohtoshi R."/>
            <person name="Moran D.A.P."/>
            <person name="Shinohara A."/>
            <person name="Yoshida Y."/>
            <person name="Fujiwara M."/>
            <person name="Mori M."/>
            <person name="Tomita M."/>
            <person name="Arakawa K."/>
        </authorList>
    </citation>
    <scope>NUCLEOTIDE SEQUENCE [LARGE SCALE GENOMIC DNA]</scope>
</reference>
<evidence type="ECO:0000313" key="2">
    <source>
        <dbReference type="Proteomes" id="UP000499080"/>
    </source>
</evidence>
<gene>
    <name evidence="1" type="ORF">AVEN_143496_1</name>
</gene>
<dbReference type="AlphaFoldDB" id="A0A4Y2GDG7"/>
<protein>
    <submittedName>
        <fullName evidence="1">Uncharacterized protein</fullName>
    </submittedName>
</protein>
<comment type="caution">
    <text evidence="1">The sequence shown here is derived from an EMBL/GenBank/DDBJ whole genome shotgun (WGS) entry which is preliminary data.</text>
</comment>
<accession>A0A4Y2GDG7</accession>